<feature type="transmembrane region" description="Helical" evidence="1">
    <location>
        <begin position="371"/>
        <end position="390"/>
    </location>
</feature>
<feature type="transmembrane region" description="Helical" evidence="1">
    <location>
        <begin position="447"/>
        <end position="464"/>
    </location>
</feature>
<evidence type="ECO:0008006" key="4">
    <source>
        <dbReference type="Google" id="ProtNLM"/>
    </source>
</evidence>
<feature type="transmembrane region" description="Helical" evidence="1">
    <location>
        <begin position="88"/>
        <end position="105"/>
    </location>
</feature>
<dbReference type="EMBL" id="JAMYJR010000033">
    <property type="protein sequence ID" value="MCO8275004.1"/>
    <property type="molecule type" value="Genomic_DNA"/>
</dbReference>
<feature type="transmembrane region" description="Helical" evidence="1">
    <location>
        <begin position="199"/>
        <end position="217"/>
    </location>
</feature>
<dbReference type="NCBIfam" id="NF047321">
    <property type="entry name" value="SCO7613_CTERM"/>
    <property type="match status" value="1"/>
</dbReference>
<protein>
    <recommendedName>
        <fullName evidence="4">Ammonium transporter AmtB-like domain-containing protein</fullName>
    </recommendedName>
</protein>
<reference evidence="2 3" key="1">
    <citation type="submission" date="2022-06" db="EMBL/GenBank/DDBJ databases">
        <title>New Species of the Genus Actinoplanes, ActinopZanes ferrugineus.</title>
        <authorList>
            <person name="Ding P."/>
        </authorList>
    </citation>
    <scope>NUCLEOTIDE SEQUENCE [LARGE SCALE GENOMIC DNA]</scope>
    <source>
        <strain evidence="2 3">TRM88003</strain>
    </source>
</reference>
<feature type="transmembrane region" description="Helical" evidence="1">
    <location>
        <begin position="28"/>
        <end position="47"/>
    </location>
</feature>
<keyword evidence="1" id="KW-0472">Membrane</keyword>
<keyword evidence="1" id="KW-0812">Transmembrane</keyword>
<feature type="transmembrane region" description="Helical" evidence="1">
    <location>
        <begin position="166"/>
        <end position="187"/>
    </location>
</feature>
<keyword evidence="1" id="KW-1133">Transmembrane helix</keyword>
<feature type="transmembrane region" description="Helical" evidence="1">
    <location>
        <begin position="246"/>
        <end position="264"/>
    </location>
</feature>
<feature type="transmembrane region" description="Helical" evidence="1">
    <location>
        <begin position="140"/>
        <end position="159"/>
    </location>
</feature>
<dbReference type="Proteomes" id="UP001523369">
    <property type="component" value="Unassembled WGS sequence"/>
</dbReference>
<gene>
    <name evidence="2" type="ORF">M1L60_30935</name>
</gene>
<evidence type="ECO:0000256" key="1">
    <source>
        <dbReference type="SAM" id="Phobius"/>
    </source>
</evidence>
<dbReference type="InterPro" id="IPR058062">
    <property type="entry name" value="SCO7613_C"/>
</dbReference>
<feature type="transmembrane region" description="Helical" evidence="1">
    <location>
        <begin position="270"/>
        <end position="292"/>
    </location>
</feature>
<accession>A0ABT1DVW7</accession>
<feature type="transmembrane region" description="Helical" evidence="1">
    <location>
        <begin position="117"/>
        <end position="134"/>
    </location>
</feature>
<feature type="transmembrane region" description="Helical" evidence="1">
    <location>
        <begin position="59"/>
        <end position="76"/>
    </location>
</feature>
<keyword evidence="3" id="KW-1185">Reference proteome</keyword>
<evidence type="ECO:0000313" key="3">
    <source>
        <dbReference type="Proteomes" id="UP001523369"/>
    </source>
</evidence>
<name>A0ABT1DVW7_9ACTN</name>
<feature type="transmembrane region" description="Helical" evidence="1">
    <location>
        <begin position="304"/>
        <end position="325"/>
    </location>
</feature>
<feature type="transmembrane region" description="Helical" evidence="1">
    <location>
        <begin position="396"/>
        <end position="415"/>
    </location>
</feature>
<proteinExistence type="predicted"/>
<sequence length="482" mass="48682">MLFALGGLLLGVAAIVFAAVAWAQFGLGGRAVVLAAFTGLALAAPLVALRRNLRATAETFAAVGLLLVLLDGYAAWHVNLFGVAATNGWGYASAVFAVTAALAAGYEHVTGLTGPRYAALVIAQPVLPMLMVPVDPDAAGWALTFAAVAGLDVVVVALLRGGLRLAGGVAGGLAVMVSGVWALLGLFTTQETGDAATSGGALLITAGVVVVATRLLGAGQVGDSLLVAAAGVAASRVAHLIIDGDALLTVAVVALVLAGVGRFYGRYGAIAVAAAPGLVAFVLAVGAGVRALDPTVAGPFTWELPATVALVAAASVLLVPAAWWRMAALGGAAVLALAVPAGFGLPWWTVLVLDAALLAAGFVLGKGRSSWVVYGPALLVGLLPHLFVILTGDDQYLRRLVLGATAVVIVAAGVPARLRAPVIIGGGVLAGQAAYELAQVWDLIPRWIPLAVAGLLLVLLATTLERRRRDLDRMRAALHRMT</sequence>
<comment type="caution">
    <text evidence="2">The sequence shown here is derived from an EMBL/GenBank/DDBJ whole genome shotgun (WGS) entry which is preliminary data.</text>
</comment>
<evidence type="ECO:0000313" key="2">
    <source>
        <dbReference type="EMBL" id="MCO8275004.1"/>
    </source>
</evidence>
<organism evidence="2 3">
    <name type="scientific">Paractinoplanes aksuensis</name>
    <dbReference type="NCBI Taxonomy" id="2939490"/>
    <lineage>
        <taxon>Bacteria</taxon>
        <taxon>Bacillati</taxon>
        <taxon>Actinomycetota</taxon>
        <taxon>Actinomycetes</taxon>
        <taxon>Micromonosporales</taxon>
        <taxon>Micromonosporaceae</taxon>
        <taxon>Paractinoplanes</taxon>
    </lineage>
</organism>